<organism evidence="1 2">
    <name type="scientific">Haematococcus lacustris</name>
    <name type="common">Green alga</name>
    <name type="synonym">Haematococcus pluvialis</name>
    <dbReference type="NCBI Taxonomy" id="44745"/>
    <lineage>
        <taxon>Eukaryota</taxon>
        <taxon>Viridiplantae</taxon>
        <taxon>Chlorophyta</taxon>
        <taxon>core chlorophytes</taxon>
        <taxon>Chlorophyceae</taxon>
        <taxon>CS clade</taxon>
        <taxon>Chlamydomonadales</taxon>
        <taxon>Haematococcaceae</taxon>
        <taxon>Haematococcus</taxon>
    </lineage>
</organism>
<dbReference type="EMBL" id="BLLF01005688">
    <property type="protein sequence ID" value="GFH31514.1"/>
    <property type="molecule type" value="Genomic_DNA"/>
</dbReference>
<protein>
    <submittedName>
        <fullName evidence="1">Uncharacterized protein</fullName>
    </submittedName>
</protein>
<keyword evidence="2" id="KW-1185">Reference proteome</keyword>
<dbReference type="AlphaFoldDB" id="A0A6A0AHL6"/>
<evidence type="ECO:0000313" key="2">
    <source>
        <dbReference type="Proteomes" id="UP000485058"/>
    </source>
</evidence>
<proteinExistence type="predicted"/>
<name>A0A6A0AHL6_HAELA</name>
<evidence type="ECO:0000313" key="1">
    <source>
        <dbReference type="EMBL" id="GFH31514.1"/>
    </source>
</evidence>
<comment type="caution">
    <text evidence="1">The sequence shown here is derived from an EMBL/GenBank/DDBJ whole genome shotgun (WGS) entry which is preliminary data.</text>
</comment>
<accession>A0A6A0AHL6</accession>
<sequence>MGQVVAEAQAWLPGCPLLAIAASHAATVGLVAAGMAPPQQLVWVGSQPLSVLEGKGKWRRVS</sequence>
<reference evidence="1 2" key="1">
    <citation type="submission" date="2020-02" db="EMBL/GenBank/DDBJ databases">
        <title>Draft genome sequence of Haematococcus lacustris strain NIES-144.</title>
        <authorList>
            <person name="Morimoto D."/>
            <person name="Nakagawa S."/>
            <person name="Yoshida T."/>
            <person name="Sawayama S."/>
        </authorList>
    </citation>
    <scope>NUCLEOTIDE SEQUENCE [LARGE SCALE GENOMIC DNA]</scope>
    <source>
        <strain evidence="1 2">NIES-144</strain>
    </source>
</reference>
<gene>
    <name evidence="1" type="ORF">HaLaN_30575</name>
</gene>
<dbReference type="Proteomes" id="UP000485058">
    <property type="component" value="Unassembled WGS sequence"/>
</dbReference>